<organism evidence="2 3">
    <name type="scientific">Pandoraea soli</name>
    <dbReference type="NCBI Taxonomy" id="2508293"/>
    <lineage>
        <taxon>Bacteria</taxon>
        <taxon>Pseudomonadati</taxon>
        <taxon>Pseudomonadota</taxon>
        <taxon>Betaproteobacteria</taxon>
        <taxon>Burkholderiales</taxon>
        <taxon>Burkholderiaceae</taxon>
        <taxon>Pandoraea</taxon>
    </lineage>
</organism>
<sequence length="524" mass="56831">MPLNRLPKTVAWCLGLSSSEEASRPPSRRSSMARTMTSAANRAASSRVPQRGADVTGEAHAPTPDSVPGPSVRTTSMRSMAADWQARPTPTVDTPAPIALWGADDPAPEWASGEGADPWVEAYGVNTSTLIRVDGKCTRFGLIELGGHRFIVGPTATPAEASVLTRMLKTHPQIGAIFCVEPGAMQVRNAPIDTTSAPGYHERPIDGYILSVMDGARGARGSAAPQASPVGLDGGLSHVQFMEFTGMERFDAQIPREVLWRAGRGVATFMRENPGKIALVCSERGIARPGAVAASAALQLRCGDAHVRNDLAAQVIAQRSEASDHHINVASRSFDLIAEFARLLDMLRSPGRGEPRWERKVHLLRQRLPELTAARGAAIDWQTDAGRRRAADILEANFDRVAPLLASGGLPAGMALLWLRDEIHVLSGVRFLSPSYVDGHIDRISQDDIDPDSPDAVRLVSFDDYGLTCDNKYYEASSVAGWYRACLRQDGYLTNPISRVPVVALLIHEAEKARLELRFRHPQR</sequence>
<evidence type="ECO:0000313" key="3">
    <source>
        <dbReference type="Proteomes" id="UP000405357"/>
    </source>
</evidence>
<gene>
    <name evidence="2" type="ORF">PSO31014_03902</name>
</gene>
<dbReference type="Proteomes" id="UP000405357">
    <property type="component" value="Unassembled WGS sequence"/>
</dbReference>
<accession>A0ABY6W7X8</accession>
<reference evidence="2 3" key="1">
    <citation type="submission" date="2019-08" db="EMBL/GenBank/DDBJ databases">
        <authorList>
            <person name="Peeters C."/>
        </authorList>
    </citation>
    <scope>NUCLEOTIDE SEQUENCE [LARGE SCALE GENOMIC DNA]</scope>
    <source>
        <strain evidence="2 3">LMG 31014</strain>
    </source>
</reference>
<feature type="compositionally biased region" description="Low complexity" evidence="1">
    <location>
        <begin position="17"/>
        <end position="40"/>
    </location>
</feature>
<keyword evidence="3" id="KW-1185">Reference proteome</keyword>
<dbReference type="EMBL" id="CABPSG010000014">
    <property type="protein sequence ID" value="VVE36348.1"/>
    <property type="molecule type" value="Genomic_DNA"/>
</dbReference>
<evidence type="ECO:0000313" key="2">
    <source>
        <dbReference type="EMBL" id="VVE36348.1"/>
    </source>
</evidence>
<comment type="caution">
    <text evidence="2">The sequence shown here is derived from an EMBL/GenBank/DDBJ whole genome shotgun (WGS) entry which is preliminary data.</text>
</comment>
<protein>
    <submittedName>
        <fullName evidence="2">Uncharacterized protein</fullName>
    </submittedName>
</protein>
<name>A0ABY6W7X8_9BURK</name>
<feature type="region of interest" description="Disordered" evidence="1">
    <location>
        <begin position="15"/>
        <end position="74"/>
    </location>
</feature>
<evidence type="ECO:0000256" key="1">
    <source>
        <dbReference type="SAM" id="MobiDB-lite"/>
    </source>
</evidence>
<proteinExistence type="predicted"/>